<comment type="caution">
    <text evidence="1">The sequence shown here is derived from an EMBL/GenBank/DDBJ whole genome shotgun (WGS) entry which is preliminary data.</text>
</comment>
<name>X1Q1B4_9ZZZZ</name>
<proteinExistence type="predicted"/>
<protein>
    <submittedName>
        <fullName evidence="1">Uncharacterized protein</fullName>
    </submittedName>
</protein>
<evidence type="ECO:0000313" key="1">
    <source>
        <dbReference type="EMBL" id="GAI61993.1"/>
    </source>
</evidence>
<dbReference type="EMBL" id="BARW01002983">
    <property type="protein sequence ID" value="GAI61993.1"/>
    <property type="molecule type" value="Genomic_DNA"/>
</dbReference>
<dbReference type="AlphaFoldDB" id="X1Q1B4"/>
<sequence>MRKVDENPTPAQDADVVYVTDGTDVYWASDGGDTLSAIASADLATKIVADTIESLDVGYIDGKPYVFIAATVPEELSDPEYSTPEYSTVFFIAQKAFPSEWIDLHLDCYGVCDENFITAYSVNCAPDFADSHKIFAVVTGGTAVFEIWGEGTAEWSTEDPTPLFGDYCAKLTSPLAAKVACGMTLQELVDLDKTVGVDPVFDV</sequence>
<gene>
    <name evidence="1" type="ORF">S12H4_07895</name>
</gene>
<reference evidence="1" key="1">
    <citation type="journal article" date="2014" name="Front. Microbiol.">
        <title>High frequency of phylogenetically diverse reductive dehalogenase-homologous genes in deep subseafloor sedimentary metagenomes.</title>
        <authorList>
            <person name="Kawai M."/>
            <person name="Futagami T."/>
            <person name="Toyoda A."/>
            <person name="Takaki Y."/>
            <person name="Nishi S."/>
            <person name="Hori S."/>
            <person name="Arai W."/>
            <person name="Tsubouchi T."/>
            <person name="Morono Y."/>
            <person name="Uchiyama I."/>
            <person name="Ito T."/>
            <person name="Fujiyama A."/>
            <person name="Inagaki F."/>
            <person name="Takami H."/>
        </authorList>
    </citation>
    <scope>NUCLEOTIDE SEQUENCE</scope>
    <source>
        <strain evidence="1">Expedition CK06-06</strain>
    </source>
</reference>
<accession>X1Q1B4</accession>
<feature type="non-terminal residue" evidence="1">
    <location>
        <position position="203"/>
    </location>
</feature>
<organism evidence="1">
    <name type="scientific">marine sediment metagenome</name>
    <dbReference type="NCBI Taxonomy" id="412755"/>
    <lineage>
        <taxon>unclassified sequences</taxon>
        <taxon>metagenomes</taxon>
        <taxon>ecological metagenomes</taxon>
    </lineage>
</organism>